<dbReference type="InterPro" id="IPR014048">
    <property type="entry name" value="MethylDNA_cys_MeTrfase_DNA-bd"/>
</dbReference>
<dbReference type="GO" id="GO:0043565">
    <property type="term" value="F:sequence-specific DNA binding"/>
    <property type="evidence" value="ECO:0007669"/>
    <property type="project" value="InterPro"/>
</dbReference>
<dbReference type="RefSeq" id="WP_013382943.1">
    <property type="nucleotide sequence ID" value="NC_017384.1"/>
</dbReference>
<dbReference type="SUPFAM" id="SSF46767">
    <property type="entry name" value="Methylated DNA-protein cysteine methyltransferase, C-terminal domain"/>
    <property type="match status" value="1"/>
</dbReference>
<keyword evidence="13" id="KW-1185">Reference proteome</keyword>
<dbReference type="HOGENOM" id="CLU_000445_52_0_5"/>
<gene>
    <name evidence="12" type="primary">ada</name>
    <name evidence="12" type="ordered locus">KVU_2441</name>
</gene>
<dbReference type="InterPro" id="IPR018060">
    <property type="entry name" value="HTH_AraC"/>
</dbReference>
<dbReference type="Gene3D" id="1.10.10.60">
    <property type="entry name" value="Homeodomain-like"/>
    <property type="match status" value="1"/>
</dbReference>
<dbReference type="EMBL" id="CP002018">
    <property type="protein sequence ID" value="AEM42280.1"/>
    <property type="molecule type" value="Genomic_DNA"/>
</dbReference>
<dbReference type="GO" id="GO:0003908">
    <property type="term" value="F:methylated-DNA-[protein]-cysteine S-methyltransferase activity"/>
    <property type="evidence" value="ECO:0007669"/>
    <property type="project" value="UniProtKB-EC"/>
</dbReference>
<dbReference type="PROSITE" id="PS01124">
    <property type="entry name" value="HTH_ARAC_FAMILY_2"/>
    <property type="match status" value="1"/>
</dbReference>
<feature type="domain" description="HTH araC/xylS-type" evidence="11">
    <location>
        <begin position="13"/>
        <end position="109"/>
    </location>
</feature>
<dbReference type="GO" id="GO:0032259">
    <property type="term" value="P:methylation"/>
    <property type="evidence" value="ECO:0007669"/>
    <property type="project" value="UniProtKB-KW"/>
</dbReference>
<dbReference type="Gene3D" id="1.10.10.10">
    <property type="entry name" value="Winged helix-like DNA-binding domain superfamily/Winged helix DNA-binding domain"/>
    <property type="match status" value="1"/>
</dbReference>
<evidence type="ECO:0000313" key="13">
    <source>
        <dbReference type="Proteomes" id="UP000000692"/>
    </source>
</evidence>
<keyword evidence="9" id="KW-0234">DNA repair</keyword>
<dbReference type="SMART" id="SM00342">
    <property type="entry name" value="HTH_ARAC"/>
    <property type="match status" value="1"/>
</dbReference>
<organism evidence="12 13">
    <name type="scientific">Ketogulonicigenium vulgare (strain WSH-001)</name>
    <dbReference type="NCBI Taxonomy" id="759362"/>
    <lineage>
        <taxon>Bacteria</taxon>
        <taxon>Pseudomonadati</taxon>
        <taxon>Pseudomonadota</taxon>
        <taxon>Alphaproteobacteria</taxon>
        <taxon>Rhodobacterales</taxon>
        <taxon>Roseobacteraceae</taxon>
        <taxon>Ketogulonicigenium</taxon>
    </lineage>
</organism>
<dbReference type="FunFam" id="1.10.10.10:FF:000214">
    <property type="entry name" value="Methylated-DNA--protein-cysteine methyltransferase"/>
    <property type="match status" value="1"/>
</dbReference>
<dbReference type="PANTHER" id="PTHR10815:SF13">
    <property type="entry name" value="METHYLATED-DNA--PROTEIN-CYSTEINE METHYLTRANSFERASE"/>
    <property type="match status" value="1"/>
</dbReference>
<dbReference type="GO" id="GO:0006281">
    <property type="term" value="P:DNA repair"/>
    <property type="evidence" value="ECO:0007669"/>
    <property type="project" value="UniProtKB-KW"/>
</dbReference>
<dbReference type="PANTHER" id="PTHR10815">
    <property type="entry name" value="METHYLATED-DNA--PROTEIN-CYSTEINE METHYLTRANSFERASE"/>
    <property type="match status" value="1"/>
</dbReference>
<keyword evidence="8" id="KW-0804">Transcription</keyword>
<reference evidence="12 13" key="1">
    <citation type="journal article" date="2011" name="J. Bacteriol.">
        <title>Complete genome sequence of the industrial strain Ketogulonicigenium vulgare WSH-001.</title>
        <authorList>
            <person name="Liu L."/>
            <person name="Li Y."/>
            <person name="Zhang J."/>
            <person name="Zhou Z."/>
            <person name="Liu J."/>
            <person name="Li X."/>
            <person name="Zhou J."/>
            <person name="Du G."/>
            <person name="Wang L."/>
            <person name="Chen J."/>
        </authorList>
    </citation>
    <scope>NUCLEOTIDE SEQUENCE [LARGE SCALE GENOMIC DNA]</scope>
    <source>
        <strain evidence="12 13">WSH-001</strain>
    </source>
</reference>
<evidence type="ECO:0000259" key="11">
    <source>
        <dbReference type="PROSITE" id="PS01124"/>
    </source>
</evidence>
<evidence type="ECO:0000256" key="3">
    <source>
        <dbReference type="ARBA" id="ARBA00011918"/>
    </source>
</evidence>
<protein>
    <recommendedName>
        <fullName evidence="3">methylated-DNA--[protein]-cysteine S-methyltransferase</fullName>
        <ecNumber evidence="3">2.1.1.63</ecNumber>
    </recommendedName>
</protein>
<dbReference type="KEGG" id="kvl:KVU_2441"/>
<dbReference type="InterPro" id="IPR036631">
    <property type="entry name" value="MGMT_N_sf"/>
</dbReference>
<dbReference type="eggNOG" id="COG2207">
    <property type="taxonomic scope" value="Bacteria"/>
</dbReference>
<accession>F9Y7I4</accession>
<dbReference type="InterPro" id="IPR009057">
    <property type="entry name" value="Homeodomain-like_sf"/>
</dbReference>
<dbReference type="Pfam" id="PF12833">
    <property type="entry name" value="HTH_18"/>
    <property type="match status" value="1"/>
</dbReference>
<dbReference type="SUPFAM" id="SSF46689">
    <property type="entry name" value="Homeodomain-like"/>
    <property type="match status" value="1"/>
</dbReference>
<evidence type="ECO:0000256" key="2">
    <source>
        <dbReference type="ARBA" id="ARBA00008711"/>
    </source>
</evidence>
<sequence>METHEPYHYGLIARAIAALDAGGADMSLDDLAAKLGLSPAHLQRVFTRWAGISPKKYQQFLRANLARDLLASRHTTLDTAAEAGLSGTGRLHDLILQWEGMTPGAYAAKGAGVTIRHGLFDTPFGPAIVMATDQGICGIGFTSHQDPALTYRDLASRWPNADFQQDGRLDSQVQAAFSGGPARLHMIGAPFQIKVWEALLAIPEGQVTTYGDIARRIGNPAAVRAVGTAVGRNPIAYLIPCHRVLRRDGGMGGYHWGLDSKRHLLTFEAARTEPPVISRVIG</sequence>
<name>F9Y7I4_KETVW</name>
<dbReference type="PROSITE" id="PS00374">
    <property type="entry name" value="MGMT"/>
    <property type="match status" value="1"/>
</dbReference>
<evidence type="ECO:0000256" key="7">
    <source>
        <dbReference type="ARBA" id="ARBA00023015"/>
    </source>
</evidence>
<dbReference type="GO" id="GO:0003700">
    <property type="term" value="F:DNA-binding transcription factor activity"/>
    <property type="evidence" value="ECO:0007669"/>
    <property type="project" value="InterPro"/>
</dbReference>
<dbReference type="eggNOG" id="COG0350">
    <property type="taxonomic scope" value="Bacteria"/>
</dbReference>
<evidence type="ECO:0000256" key="6">
    <source>
        <dbReference type="ARBA" id="ARBA00022763"/>
    </source>
</evidence>
<proteinExistence type="inferred from homology"/>
<evidence type="ECO:0000256" key="1">
    <source>
        <dbReference type="ARBA" id="ARBA00001286"/>
    </source>
</evidence>
<evidence type="ECO:0000256" key="5">
    <source>
        <dbReference type="ARBA" id="ARBA00022679"/>
    </source>
</evidence>
<dbReference type="CDD" id="cd06445">
    <property type="entry name" value="ATase"/>
    <property type="match status" value="1"/>
</dbReference>
<evidence type="ECO:0000256" key="4">
    <source>
        <dbReference type="ARBA" id="ARBA00022603"/>
    </source>
</evidence>
<keyword evidence="7" id="KW-0805">Transcription regulation</keyword>
<dbReference type="Proteomes" id="UP000000692">
    <property type="component" value="Chromosome"/>
</dbReference>
<dbReference type="AlphaFoldDB" id="F9Y7I4"/>
<dbReference type="OrthoDB" id="9802228at2"/>
<keyword evidence="6" id="KW-0227">DNA damage</keyword>
<evidence type="ECO:0000256" key="10">
    <source>
        <dbReference type="ARBA" id="ARBA00049348"/>
    </source>
</evidence>
<dbReference type="InterPro" id="IPR001497">
    <property type="entry name" value="MethylDNA_cys_MeTrfase_AS"/>
</dbReference>
<comment type="similarity">
    <text evidence="2">Belongs to the MGMT family.</text>
</comment>
<dbReference type="Pfam" id="PF01035">
    <property type="entry name" value="DNA_binding_1"/>
    <property type="match status" value="1"/>
</dbReference>
<evidence type="ECO:0000256" key="9">
    <source>
        <dbReference type="ARBA" id="ARBA00023204"/>
    </source>
</evidence>
<comment type="catalytic activity">
    <reaction evidence="10">
        <text>a 6-O-methyl-2'-deoxyguanosine in DNA + L-cysteinyl-[protein] = S-methyl-L-cysteinyl-[protein] + a 2'-deoxyguanosine in DNA</text>
        <dbReference type="Rhea" id="RHEA:24000"/>
        <dbReference type="Rhea" id="RHEA-COMP:10131"/>
        <dbReference type="Rhea" id="RHEA-COMP:10132"/>
        <dbReference type="Rhea" id="RHEA-COMP:11367"/>
        <dbReference type="Rhea" id="RHEA-COMP:11368"/>
        <dbReference type="ChEBI" id="CHEBI:29950"/>
        <dbReference type="ChEBI" id="CHEBI:82612"/>
        <dbReference type="ChEBI" id="CHEBI:85445"/>
        <dbReference type="ChEBI" id="CHEBI:85448"/>
        <dbReference type="EC" id="2.1.1.63"/>
    </reaction>
</comment>
<dbReference type="Gene3D" id="3.30.160.70">
    <property type="entry name" value="Methylated DNA-protein cysteine methyltransferase domain"/>
    <property type="match status" value="1"/>
</dbReference>
<comment type="catalytic activity">
    <reaction evidence="1">
        <text>a 4-O-methyl-thymidine in DNA + L-cysteinyl-[protein] = a thymidine in DNA + S-methyl-L-cysteinyl-[protein]</text>
        <dbReference type="Rhea" id="RHEA:53428"/>
        <dbReference type="Rhea" id="RHEA-COMP:10131"/>
        <dbReference type="Rhea" id="RHEA-COMP:10132"/>
        <dbReference type="Rhea" id="RHEA-COMP:13555"/>
        <dbReference type="Rhea" id="RHEA-COMP:13556"/>
        <dbReference type="ChEBI" id="CHEBI:29950"/>
        <dbReference type="ChEBI" id="CHEBI:82612"/>
        <dbReference type="ChEBI" id="CHEBI:137386"/>
        <dbReference type="ChEBI" id="CHEBI:137387"/>
        <dbReference type="EC" id="2.1.1.63"/>
    </reaction>
</comment>
<evidence type="ECO:0000313" key="12">
    <source>
        <dbReference type="EMBL" id="AEM42280.1"/>
    </source>
</evidence>
<keyword evidence="4 12" id="KW-0489">Methyltransferase</keyword>
<dbReference type="InterPro" id="IPR036217">
    <property type="entry name" value="MethylDNA_cys_MeTrfase_DNAb"/>
</dbReference>
<dbReference type="InterPro" id="IPR036388">
    <property type="entry name" value="WH-like_DNA-bd_sf"/>
</dbReference>
<dbReference type="SUPFAM" id="SSF53155">
    <property type="entry name" value="Methylated DNA-protein cysteine methyltransferase domain"/>
    <property type="match status" value="1"/>
</dbReference>
<dbReference type="PATRIC" id="fig|759362.5.peg.2539"/>
<keyword evidence="5 12" id="KW-0808">Transferase</keyword>
<dbReference type="NCBIfam" id="TIGR00589">
    <property type="entry name" value="ogt"/>
    <property type="match status" value="1"/>
</dbReference>
<evidence type="ECO:0000256" key="8">
    <source>
        <dbReference type="ARBA" id="ARBA00023163"/>
    </source>
</evidence>
<dbReference type="EC" id="2.1.1.63" evidence="3"/>